<name>A0ABR4LTP2_9EURO</name>
<feature type="compositionally biased region" description="Polar residues" evidence="1">
    <location>
        <begin position="20"/>
        <end position="29"/>
    </location>
</feature>
<reference evidence="2 3" key="1">
    <citation type="submission" date="2024-07" db="EMBL/GenBank/DDBJ databases">
        <title>Section-level genome sequencing and comparative genomics of Aspergillus sections Usti and Cavernicolus.</title>
        <authorList>
            <consortium name="Lawrence Berkeley National Laboratory"/>
            <person name="Nybo J.L."/>
            <person name="Vesth T.C."/>
            <person name="Theobald S."/>
            <person name="Frisvad J.C."/>
            <person name="Larsen T.O."/>
            <person name="Kjaerboelling I."/>
            <person name="Rothschild-Mancinelli K."/>
            <person name="Lyhne E.K."/>
            <person name="Kogle M.E."/>
            <person name="Barry K."/>
            <person name="Clum A."/>
            <person name="Na H."/>
            <person name="Ledsgaard L."/>
            <person name="Lin J."/>
            <person name="Lipzen A."/>
            <person name="Kuo A."/>
            <person name="Riley R."/>
            <person name="Mondo S."/>
            <person name="Labutti K."/>
            <person name="Haridas S."/>
            <person name="Pangalinan J."/>
            <person name="Salamov A.A."/>
            <person name="Simmons B.A."/>
            <person name="Magnuson J.K."/>
            <person name="Chen J."/>
            <person name="Drula E."/>
            <person name="Henrissat B."/>
            <person name="Wiebenga A."/>
            <person name="Lubbers R.J."/>
            <person name="Gomes A.C."/>
            <person name="Macurrencykelacurrency M.R."/>
            <person name="Stajich J."/>
            <person name="Grigoriev I.V."/>
            <person name="Mortensen U.H."/>
            <person name="De Vries R.P."/>
            <person name="Baker S.E."/>
            <person name="Andersen M.R."/>
        </authorList>
    </citation>
    <scope>NUCLEOTIDE SEQUENCE [LARGE SCALE GENOMIC DNA]</scope>
    <source>
        <strain evidence="2 3">CBS 449.75</strain>
    </source>
</reference>
<dbReference type="GeneID" id="98144099"/>
<proteinExistence type="predicted"/>
<feature type="region of interest" description="Disordered" evidence="1">
    <location>
        <begin position="1"/>
        <end position="52"/>
    </location>
</feature>
<gene>
    <name evidence="2" type="ORF">BJX67DRAFT_352477</name>
</gene>
<feature type="compositionally biased region" description="Polar residues" evidence="1">
    <location>
        <begin position="1"/>
        <end position="12"/>
    </location>
</feature>
<dbReference type="EMBL" id="JBFXLQ010000018">
    <property type="protein sequence ID" value="KAL2867494.1"/>
    <property type="molecule type" value="Genomic_DNA"/>
</dbReference>
<dbReference type="RefSeq" id="XP_070886473.1">
    <property type="nucleotide sequence ID" value="XM_071029027.1"/>
</dbReference>
<organism evidence="2 3">
    <name type="scientific">Aspergillus lucknowensis</name>
    <dbReference type="NCBI Taxonomy" id="176173"/>
    <lineage>
        <taxon>Eukaryota</taxon>
        <taxon>Fungi</taxon>
        <taxon>Dikarya</taxon>
        <taxon>Ascomycota</taxon>
        <taxon>Pezizomycotina</taxon>
        <taxon>Eurotiomycetes</taxon>
        <taxon>Eurotiomycetidae</taxon>
        <taxon>Eurotiales</taxon>
        <taxon>Aspergillaceae</taxon>
        <taxon>Aspergillus</taxon>
        <taxon>Aspergillus subgen. Nidulantes</taxon>
    </lineage>
</organism>
<comment type="caution">
    <text evidence="2">The sequence shown here is derived from an EMBL/GenBank/DDBJ whole genome shotgun (WGS) entry which is preliminary data.</text>
</comment>
<accession>A0ABR4LTP2</accession>
<evidence type="ECO:0000313" key="3">
    <source>
        <dbReference type="Proteomes" id="UP001610432"/>
    </source>
</evidence>
<evidence type="ECO:0000313" key="2">
    <source>
        <dbReference type="EMBL" id="KAL2867494.1"/>
    </source>
</evidence>
<evidence type="ECO:0000256" key="1">
    <source>
        <dbReference type="SAM" id="MobiDB-lite"/>
    </source>
</evidence>
<protein>
    <submittedName>
        <fullName evidence="2">Uncharacterized protein</fullName>
    </submittedName>
</protein>
<dbReference type="Proteomes" id="UP001610432">
    <property type="component" value="Unassembled WGS sequence"/>
</dbReference>
<keyword evidence="3" id="KW-1185">Reference proteome</keyword>
<sequence length="52" mass="5356">MAATSAQQQESPAPSHHTDNSGLSSTQPDPQAPPTPRASAQFRPNCPSSADP</sequence>